<dbReference type="Proteomes" id="UP000070422">
    <property type="component" value="Unassembled WGS sequence"/>
</dbReference>
<dbReference type="OrthoDB" id="4131070at2"/>
<dbReference type="SUPFAM" id="SSF53254">
    <property type="entry name" value="Phosphoglycerate mutase-like"/>
    <property type="match status" value="1"/>
</dbReference>
<evidence type="ECO:0000256" key="1">
    <source>
        <dbReference type="ARBA" id="ARBA00022801"/>
    </source>
</evidence>
<protein>
    <submittedName>
        <fullName evidence="4">Phosphoglycerate mutase family protein</fullName>
    </submittedName>
</protein>
<evidence type="ECO:0000313" key="5">
    <source>
        <dbReference type="Proteomes" id="UP000070422"/>
    </source>
</evidence>
<dbReference type="InterPro" id="IPR051695">
    <property type="entry name" value="Phosphoglycerate_Mutase"/>
</dbReference>
<dbReference type="GO" id="GO:0043456">
    <property type="term" value="P:regulation of pentose-phosphate shunt"/>
    <property type="evidence" value="ECO:0007669"/>
    <property type="project" value="TreeGrafter"/>
</dbReference>
<dbReference type="PANTHER" id="PTHR46517:SF1">
    <property type="entry name" value="FRUCTOSE-2,6-BISPHOSPHATASE TIGAR"/>
    <property type="match status" value="1"/>
</dbReference>
<dbReference type="InterPro" id="IPR029033">
    <property type="entry name" value="His_PPase_superfam"/>
</dbReference>
<dbReference type="GO" id="GO:0004331">
    <property type="term" value="F:fructose-2,6-bisphosphate 2-phosphatase activity"/>
    <property type="evidence" value="ECO:0007669"/>
    <property type="project" value="TreeGrafter"/>
</dbReference>
<feature type="binding site" evidence="3">
    <location>
        <position position="60"/>
    </location>
    <ligand>
        <name>substrate</name>
    </ligand>
</feature>
<dbReference type="PATRIC" id="fig|87541.4.peg.1481"/>
<dbReference type="SMART" id="SM00855">
    <property type="entry name" value="PGAM"/>
    <property type="match status" value="1"/>
</dbReference>
<dbReference type="GO" id="GO:0005829">
    <property type="term" value="C:cytosol"/>
    <property type="evidence" value="ECO:0007669"/>
    <property type="project" value="TreeGrafter"/>
</dbReference>
<name>A0A133XT36_9LACT</name>
<feature type="active site" description="Proton donor/acceptor" evidence="2">
    <location>
        <position position="86"/>
    </location>
</feature>
<comment type="caution">
    <text evidence="4">The sequence shown here is derived from an EMBL/GenBank/DDBJ whole genome shotgun (WGS) entry which is preliminary data.</text>
</comment>
<gene>
    <name evidence="4" type="ORF">HMPREF3187_01494</name>
</gene>
<accession>A0A133XT36</accession>
<evidence type="ECO:0000313" key="4">
    <source>
        <dbReference type="EMBL" id="KXB34101.1"/>
    </source>
</evidence>
<dbReference type="RefSeq" id="WP_060937189.1">
    <property type="nucleotide sequence ID" value="NZ_JASOZP010000006.1"/>
</dbReference>
<organism evidence="4 5">
    <name type="scientific">Aerococcus christensenii</name>
    <dbReference type="NCBI Taxonomy" id="87541"/>
    <lineage>
        <taxon>Bacteria</taxon>
        <taxon>Bacillati</taxon>
        <taxon>Bacillota</taxon>
        <taxon>Bacilli</taxon>
        <taxon>Lactobacillales</taxon>
        <taxon>Aerococcaceae</taxon>
        <taxon>Aerococcus</taxon>
    </lineage>
</organism>
<sequence>MQAIHYYFIRHGETVANATNKVQGWTDSPLTPLGKEQMQHLSHSLSRICFDIAFCSDLNRSITSSQILLSQQNKHIKATPLKEFRELYYGGLEGHDLQQAWPKSLSEEALFKAKQNIPQNQWIPQIIDTLSQRDLEGKAEDFMTFWDRLEEGMLKVYDDAIEYRLDHMTPVVNVAIVSHHTPIRSFLHEVLPEFNLASPLGYGHYGHVLYRNGSYTLLEWDQA</sequence>
<evidence type="ECO:0000256" key="2">
    <source>
        <dbReference type="PIRSR" id="PIRSR613078-1"/>
    </source>
</evidence>
<dbReference type="Gene3D" id="3.40.50.1240">
    <property type="entry name" value="Phosphoglycerate mutase-like"/>
    <property type="match status" value="1"/>
</dbReference>
<dbReference type="PANTHER" id="PTHR46517">
    <property type="entry name" value="FRUCTOSE-2,6-BISPHOSPHATASE TIGAR"/>
    <property type="match status" value="1"/>
</dbReference>
<dbReference type="AlphaFoldDB" id="A0A133XT36"/>
<dbReference type="Pfam" id="PF00300">
    <property type="entry name" value="His_Phos_1"/>
    <property type="match status" value="1"/>
</dbReference>
<evidence type="ECO:0000256" key="3">
    <source>
        <dbReference type="PIRSR" id="PIRSR613078-2"/>
    </source>
</evidence>
<dbReference type="EMBL" id="LSCQ01000084">
    <property type="protein sequence ID" value="KXB34101.1"/>
    <property type="molecule type" value="Genomic_DNA"/>
</dbReference>
<reference evidence="4 5" key="1">
    <citation type="submission" date="2016-01" db="EMBL/GenBank/DDBJ databases">
        <authorList>
            <person name="Oliw E.H."/>
        </authorList>
    </citation>
    <scope>NUCLEOTIDE SEQUENCE [LARGE SCALE GENOMIC DNA]</scope>
    <source>
        <strain evidence="4 5">KA00635</strain>
    </source>
</reference>
<proteinExistence type="predicted"/>
<dbReference type="InterPro" id="IPR013078">
    <property type="entry name" value="His_Pase_superF_clade-1"/>
</dbReference>
<feature type="binding site" evidence="3">
    <location>
        <begin position="86"/>
        <end position="89"/>
    </location>
    <ligand>
        <name>substrate</name>
    </ligand>
</feature>
<feature type="active site" description="Tele-phosphohistidine intermediate" evidence="2">
    <location>
        <position position="11"/>
    </location>
</feature>
<dbReference type="CDD" id="cd07067">
    <property type="entry name" value="HP_PGM_like"/>
    <property type="match status" value="1"/>
</dbReference>
<keyword evidence="1" id="KW-0378">Hydrolase</keyword>
<dbReference type="GO" id="GO:0045820">
    <property type="term" value="P:negative regulation of glycolytic process"/>
    <property type="evidence" value="ECO:0007669"/>
    <property type="project" value="TreeGrafter"/>
</dbReference>
<feature type="binding site" evidence="3">
    <location>
        <begin position="10"/>
        <end position="17"/>
    </location>
    <ligand>
        <name>substrate</name>
    </ligand>
</feature>